<dbReference type="Gene3D" id="1.10.287.130">
    <property type="match status" value="1"/>
</dbReference>
<dbReference type="PANTHER" id="PTHR44936">
    <property type="entry name" value="SENSOR PROTEIN CREC"/>
    <property type="match status" value="1"/>
</dbReference>
<keyword evidence="7" id="KW-0547">Nucleotide-binding</keyword>
<dbReference type="SMART" id="SM00387">
    <property type="entry name" value="HATPase_c"/>
    <property type="match status" value="1"/>
</dbReference>
<proteinExistence type="predicted"/>
<keyword evidence="5" id="KW-0597">Phosphoprotein</keyword>
<keyword evidence="8 12" id="KW-0418">Kinase</keyword>
<dbReference type="InterPro" id="IPR003594">
    <property type="entry name" value="HATPase_dom"/>
</dbReference>
<dbReference type="PROSITE" id="PS50109">
    <property type="entry name" value="HIS_KIN"/>
    <property type="match status" value="1"/>
</dbReference>
<keyword evidence="9" id="KW-0067">ATP-binding</keyword>
<evidence type="ECO:0000256" key="10">
    <source>
        <dbReference type="SAM" id="Phobius"/>
    </source>
</evidence>
<dbReference type="SUPFAM" id="SSF47384">
    <property type="entry name" value="Homodimeric domain of signal transducing histidine kinase"/>
    <property type="match status" value="1"/>
</dbReference>
<dbReference type="CDD" id="cd00082">
    <property type="entry name" value="HisKA"/>
    <property type="match status" value="1"/>
</dbReference>
<dbReference type="RefSeq" id="WP_109251839.1">
    <property type="nucleotide sequence ID" value="NZ_QEXV01000001.1"/>
</dbReference>
<dbReference type="GO" id="GO:0005886">
    <property type="term" value="C:plasma membrane"/>
    <property type="evidence" value="ECO:0007669"/>
    <property type="project" value="UniProtKB-SubCell"/>
</dbReference>
<dbReference type="Gene3D" id="3.30.565.10">
    <property type="entry name" value="Histidine kinase-like ATPase, C-terminal domain"/>
    <property type="match status" value="1"/>
</dbReference>
<keyword evidence="10" id="KW-1133">Transmembrane helix</keyword>
<gene>
    <name evidence="12" type="ORF">DDZ18_02875</name>
</gene>
<keyword evidence="6" id="KW-0808">Transferase</keyword>
<dbReference type="EMBL" id="QEXV01000001">
    <property type="protein sequence ID" value="PWE18565.1"/>
    <property type="molecule type" value="Genomic_DNA"/>
</dbReference>
<evidence type="ECO:0000256" key="9">
    <source>
        <dbReference type="ARBA" id="ARBA00022840"/>
    </source>
</evidence>
<dbReference type="CDD" id="cd00075">
    <property type="entry name" value="HATPase"/>
    <property type="match status" value="1"/>
</dbReference>
<dbReference type="InterPro" id="IPR003661">
    <property type="entry name" value="HisK_dim/P_dom"/>
</dbReference>
<comment type="catalytic activity">
    <reaction evidence="1">
        <text>ATP + protein L-histidine = ADP + protein N-phospho-L-histidine.</text>
        <dbReference type="EC" id="2.7.13.3"/>
    </reaction>
</comment>
<evidence type="ECO:0000256" key="4">
    <source>
        <dbReference type="ARBA" id="ARBA00022475"/>
    </source>
</evidence>
<evidence type="ECO:0000256" key="3">
    <source>
        <dbReference type="ARBA" id="ARBA00012438"/>
    </source>
</evidence>
<dbReference type="AlphaFoldDB" id="A0A2U2BX25"/>
<feature type="transmembrane region" description="Helical" evidence="10">
    <location>
        <begin position="139"/>
        <end position="160"/>
    </location>
</feature>
<feature type="domain" description="Histidine kinase" evidence="11">
    <location>
        <begin position="229"/>
        <end position="441"/>
    </location>
</feature>
<dbReference type="Pfam" id="PF00512">
    <property type="entry name" value="HisKA"/>
    <property type="match status" value="1"/>
</dbReference>
<dbReference type="Proteomes" id="UP000245168">
    <property type="component" value="Unassembled WGS sequence"/>
</dbReference>
<keyword evidence="4" id="KW-1003">Cell membrane</keyword>
<dbReference type="Pfam" id="PF02518">
    <property type="entry name" value="HATPase_c"/>
    <property type="match status" value="1"/>
</dbReference>
<comment type="caution">
    <text evidence="12">The sequence shown here is derived from an EMBL/GenBank/DDBJ whole genome shotgun (WGS) entry which is preliminary data.</text>
</comment>
<dbReference type="SUPFAM" id="SSF55874">
    <property type="entry name" value="ATPase domain of HSP90 chaperone/DNA topoisomerase II/histidine kinase"/>
    <property type="match status" value="1"/>
</dbReference>
<keyword evidence="10" id="KW-0472">Membrane</keyword>
<dbReference type="GO" id="GO:0000155">
    <property type="term" value="F:phosphorelay sensor kinase activity"/>
    <property type="evidence" value="ECO:0007669"/>
    <property type="project" value="InterPro"/>
</dbReference>
<protein>
    <recommendedName>
        <fullName evidence="3">histidine kinase</fullName>
        <ecNumber evidence="3">2.7.13.3</ecNumber>
    </recommendedName>
</protein>
<sequence length="451" mass="47849">MPDAHADIAEPGRDRAAPDAALVAVFGRVRLRTLIILRWLAVAGQTLTVLFVHYGLGFDLPIGPCLGVIAASVWLNSWLSFAMATQRFAKDWEAFAQLAYDVVQLIALLGLTGGLTNPFSVMLVAPIVIGVAALPPRWWLLLGAIAAAGSGVIGVVHLPLPWGDAAPVVLPTMYQLAIWTALAIAIAFTAVYAWRVGSEARRMSTALAATQTVLAREQRLSALGALAAAAAHELGTPLATIQLTAKEMARAAPSDDELLREDAELLVSQAERCRDILKRLSQTREASDEMHERLGLREAMDEAAAPLKGLGADIRIELEPPPDAPEPPVMRRRAELVYAMGNFIENAIDFARAQVTVTGAWDADTITVTIDDDGPGFPPEVLAKLGEPYISTRPASPGQGGLGLGVFIAQTLVERLGGSVRFENVGRGGGARVVIALPRKPLERSAGDGAA</sequence>
<dbReference type="NCBIfam" id="NF033792">
    <property type="entry name" value="ActS_PrrB_HisK"/>
    <property type="match status" value="1"/>
</dbReference>
<dbReference type="InterPro" id="IPR005467">
    <property type="entry name" value="His_kinase_dom"/>
</dbReference>
<keyword evidence="10" id="KW-0812">Transmembrane</keyword>
<evidence type="ECO:0000256" key="2">
    <source>
        <dbReference type="ARBA" id="ARBA00004651"/>
    </source>
</evidence>
<feature type="transmembrane region" description="Helical" evidence="10">
    <location>
        <begin position="35"/>
        <end position="54"/>
    </location>
</feature>
<dbReference type="EC" id="2.7.13.3" evidence="3"/>
<evidence type="ECO:0000256" key="1">
    <source>
        <dbReference type="ARBA" id="ARBA00000085"/>
    </source>
</evidence>
<organism evidence="12 13">
    <name type="scientific">Marinicauda salina</name>
    <dbReference type="NCBI Taxonomy" id="2135793"/>
    <lineage>
        <taxon>Bacteria</taxon>
        <taxon>Pseudomonadati</taxon>
        <taxon>Pseudomonadota</taxon>
        <taxon>Alphaproteobacteria</taxon>
        <taxon>Maricaulales</taxon>
        <taxon>Maricaulaceae</taxon>
        <taxon>Marinicauda</taxon>
    </lineage>
</organism>
<accession>A0A2U2BX25</accession>
<dbReference type="InterPro" id="IPR036890">
    <property type="entry name" value="HATPase_C_sf"/>
</dbReference>
<dbReference type="PRINTS" id="PR00344">
    <property type="entry name" value="BCTRLSENSOR"/>
</dbReference>
<dbReference type="InterPro" id="IPR036097">
    <property type="entry name" value="HisK_dim/P_sf"/>
</dbReference>
<evidence type="ECO:0000256" key="7">
    <source>
        <dbReference type="ARBA" id="ARBA00022741"/>
    </source>
</evidence>
<name>A0A2U2BX25_9PROT</name>
<evidence type="ECO:0000313" key="13">
    <source>
        <dbReference type="Proteomes" id="UP000245168"/>
    </source>
</evidence>
<reference evidence="13" key="1">
    <citation type="submission" date="2018-05" db="EMBL/GenBank/DDBJ databases">
        <authorList>
            <person name="Liu B.-T."/>
        </authorList>
    </citation>
    <scope>NUCLEOTIDE SEQUENCE [LARGE SCALE GENOMIC DNA]</scope>
    <source>
        <strain evidence="13">WD6-1</strain>
    </source>
</reference>
<feature type="transmembrane region" description="Helical" evidence="10">
    <location>
        <begin position="172"/>
        <end position="194"/>
    </location>
</feature>
<keyword evidence="13" id="KW-1185">Reference proteome</keyword>
<dbReference type="InterPro" id="IPR004358">
    <property type="entry name" value="Sig_transdc_His_kin-like_C"/>
</dbReference>
<dbReference type="InterPro" id="IPR050980">
    <property type="entry name" value="2C_sensor_his_kinase"/>
</dbReference>
<evidence type="ECO:0000256" key="5">
    <source>
        <dbReference type="ARBA" id="ARBA00022553"/>
    </source>
</evidence>
<evidence type="ECO:0000259" key="11">
    <source>
        <dbReference type="PROSITE" id="PS50109"/>
    </source>
</evidence>
<dbReference type="SMART" id="SM00388">
    <property type="entry name" value="HisKA"/>
    <property type="match status" value="1"/>
</dbReference>
<feature type="transmembrane region" description="Helical" evidence="10">
    <location>
        <begin position="60"/>
        <end position="82"/>
    </location>
</feature>
<dbReference type="GO" id="GO:0005524">
    <property type="term" value="F:ATP binding"/>
    <property type="evidence" value="ECO:0007669"/>
    <property type="project" value="UniProtKB-KW"/>
</dbReference>
<comment type="subcellular location">
    <subcellularLocation>
        <location evidence="2">Cell membrane</location>
        <topology evidence="2">Multi-pass membrane protein</topology>
    </subcellularLocation>
</comment>
<dbReference type="InterPro" id="IPR047770">
    <property type="entry name" value="RegB"/>
</dbReference>
<dbReference type="PANTHER" id="PTHR44936:SF10">
    <property type="entry name" value="SENSOR PROTEIN RSTB"/>
    <property type="match status" value="1"/>
</dbReference>
<evidence type="ECO:0000313" key="12">
    <source>
        <dbReference type="EMBL" id="PWE18565.1"/>
    </source>
</evidence>
<evidence type="ECO:0000256" key="8">
    <source>
        <dbReference type="ARBA" id="ARBA00022777"/>
    </source>
</evidence>
<evidence type="ECO:0000256" key="6">
    <source>
        <dbReference type="ARBA" id="ARBA00022679"/>
    </source>
</evidence>
<dbReference type="OrthoDB" id="9785252at2"/>